<feature type="transmembrane region" description="Helical" evidence="1">
    <location>
        <begin position="165"/>
        <end position="188"/>
    </location>
</feature>
<dbReference type="Proteomes" id="UP000282741">
    <property type="component" value="Chromosome"/>
</dbReference>
<evidence type="ECO:0000313" key="3">
    <source>
        <dbReference type="Proteomes" id="UP000282741"/>
    </source>
</evidence>
<name>A0AAN1RT94_9BORD</name>
<evidence type="ECO:0000256" key="1">
    <source>
        <dbReference type="SAM" id="Phobius"/>
    </source>
</evidence>
<protein>
    <recommendedName>
        <fullName evidence="4">Inner membrane protein yeeR</fullName>
    </recommendedName>
</protein>
<proteinExistence type="predicted"/>
<dbReference type="AlphaFoldDB" id="A0AAN1RT94"/>
<evidence type="ECO:0000313" key="2">
    <source>
        <dbReference type="EMBL" id="AZW15721.1"/>
    </source>
</evidence>
<feature type="transmembrane region" description="Helical" evidence="1">
    <location>
        <begin position="131"/>
        <end position="153"/>
    </location>
</feature>
<dbReference type="EMBL" id="CP024172">
    <property type="protein sequence ID" value="AZW15721.1"/>
    <property type="molecule type" value="Genomic_DNA"/>
</dbReference>
<keyword evidence="1" id="KW-0812">Transmembrane</keyword>
<keyword evidence="1" id="KW-0472">Membrane</keyword>
<feature type="transmembrane region" description="Helical" evidence="1">
    <location>
        <begin position="29"/>
        <end position="51"/>
    </location>
</feature>
<dbReference type="RefSeq" id="WP_048939914.1">
    <property type="nucleotide sequence ID" value="NZ_CP012077.1"/>
</dbReference>
<feature type="transmembrane region" description="Helical" evidence="1">
    <location>
        <begin position="709"/>
        <end position="729"/>
    </location>
</feature>
<accession>A0AAN1RT94</accession>
<keyword evidence="1" id="KW-1133">Transmembrane helix</keyword>
<organism evidence="2 3">
    <name type="scientific">Bordetella hinzii</name>
    <dbReference type="NCBI Taxonomy" id="103855"/>
    <lineage>
        <taxon>Bacteria</taxon>
        <taxon>Pseudomonadati</taxon>
        <taxon>Pseudomonadota</taxon>
        <taxon>Betaproteobacteria</taxon>
        <taxon>Burkholderiales</taxon>
        <taxon>Alcaligenaceae</taxon>
        <taxon>Bordetella</taxon>
    </lineage>
</organism>
<gene>
    <name evidence="2" type="ORF">CS347_02455</name>
</gene>
<feature type="transmembrane region" description="Helical" evidence="1">
    <location>
        <begin position="63"/>
        <end position="84"/>
    </location>
</feature>
<evidence type="ECO:0008006" key="4">
    <source>
        <dbReference type="Google" id="ProtNLM"/>
    </source>
</evidence>
<sequence length="844" mass="90169">MLQIIVGLVLLCLLLALLGKILPFALKLLAVIVALAAGLVIGVPVAAGLAVERLAGRHGRRQALERMSMLAGVLAAAWVAYAGYGWVGGLTAGSMKFLLPALLAWAACAVHQRRVAVERDGLETPAPKSTYYYRLFFCATAIWMFCVIVQAGFPGLVTRVFSSSATLWWFDLGYCVLASLLMLGTMVFEKGYIDVIRGIKTRIAANDSAFNLTEAMAALHKESPQVREEDVQAIVLEAANAACNAGMAELLELRGDIWLFDKKCLDGALRDYQSRLDASLRHDRDEAKALIVDYLPLPPAQAQDYFERYLGFAEPCDFADGQYLVTHLRQEELDRCVSCGLVQAHGGARNDEWFCSPLCEQAEQACVSIREKPLQDFLAESAASGLTLMAAAGVWSQNHRMVAQGGQGHGFAAERGNTLYDKFTGKNSRVVGDDNAKNGPDRLVDGKEIQTKYCSTGARSIGSAFDNKGDGNFRYFGSDGAPMPIEVPRDQYAQAVKTMENKIRAGKVPGVTDPNEASKLIIKGHLTYEQAKNITRFGTFHSITYDVAEGAVVAVSAGGICFAVTATISYLNTGDAKKALQAASVRGGKAFGRALTVYVATQQLHRLATVQAAVKIIDVGSMSKSMAEALQKSMGVNSTNQLNHALRGTVVASLAIVAVSTGPDLLKMVRGRMSGAQFTKNLAVTASTTAGGAVGAIAGGAAGAAFGPAGIWIGKVAGGMIGGTVAGLVSNSLAKRLMQEDSEEMLAIVQRQVEYLCVLFMLTEPEVETLTANLNKAVTPASLELMYASASRKAFANLLIKPMVVGIVKQRPVLRYDVNDVIESFEADIATPAENEDLPRRAAA</sequence>
<feature type="transmembrane region" description="Helical" evidence="1">
    <location>
        <begin position="682"/>
        <end position="703"/>
    </location>
</feature>
<reference evidence="3" key="1">
    <citation type="submission" date="2017-10" db="EMBL/GenBank/DDBJ databases">
        <title>Whole genome sequencing of various Bordetella species.</title>
        <authorList>
            <person name="Weigand M.R."/>
            <person name="Loparev V."/>
            <person name="Peng Y."/>
            <person name="Bowden K.E."/>
            <person name="Tondella M.L."/>
            <person name="Williams M.M."/>
        </authorList>
    </citation>
    <scope>NUCLEOTIDE SEQUENCE [LARGE SCALE GENOMIC DNA]</scope>
    <source>
        <strain evidence="3">H720</strain>
    </source>
</reference>